<name>A0A0G1ZRB5_9BACT</name>
<keyword evidence="1 7" id="KW-0436">Ligase</keyword>
<dbReference type="PATRIC" id="fig|1618989.3.peg.69"/>
<dbReference type="InterPro" id="IPR045864">
    <property type="entry name" value="aa-tRNA-synth_II/BPL/LPL"/>
</dbReference>
<dbReference type="PRINTS" id="PR01043">
    <property type="entry name" value="TRNASYNTHGLY"/>
</dbReference>
<dbReference type="InterPro" id="IPR036621">
    <property type="entry name" value="Anticodon-bd_dom_sf"/>
</dbReference>
<protein>
    <submittedName>
        <fullName evidence="7">Glycine-tRNA ligase</fullName>
    </submittedName>
</protein>
<evidence type="ECO:0000313" key="8">
    <source>
        <dbReference type="Proteomes" id="UP000034846"/>
    </source>
</evidence>
<keyword evidence="2" id="KW-0547">Nucleotide-binding</keyword>
<dbReference type="PROSITE" id="PS50862">
    <property type="entry name" value="AA_TRNA_LIGASE_II"/>
    <property type="match status" value="1"/>
</dbReference>
<dbReference type="EMBL" id="LCRD01000003">
    <property type="protein sequence ID" value="KKW30782.1"/>
    <property type="molecule type" value="Genomic_DNA"/>
</dbReference>
<dbReference type="Gene3D" id="3.30.40.230">
    <property type="match status" value="1"/>
</dbReference>
<evidence type="ECO:0000256" key="1">
    <source>
        <dbReference type="ARBA" id="ARBA00022598"/>
    </source>
</evidence>
<dbReference type="Proteomes" id="UP000034846">
    <property type="component" value="Unassembled WGS sequence"/>
</dbReference>
<dbReference type="InterPro" id="IPR002314">
    <property type="entry name" value="aa-tRNA-synt_IIb"/>
</dbReference>
<dbReference type="GO" id="GO:0004820">
    <property type="term" value="F:glycine-tRNA ligase activity"/>
    <property type="evidence" value="ECO:0007669"/>
    <property type="project" value="TreeGrafter"/>
</dbReference>
<dbReference type="InterPro" id="IPR027031">
    <property type="entry name" value="Gly-tRNA_synthase/POLG2"/>
</dbReference>
<keyword evidence="3" id="KW-0067">ATP-binding</keyword>
<proteinExistence type="predicted"/>
<dbReference type="GO" id="GO:0005737">
    <property type="term" value="C:cytoplasm"/>
    <property type="evidence" value="ECO:0007669"/>
    <property type="project" value="TreeGrafter"/>
</dbReference>
<dbReference type="NCBIfam" id="NF003211">
    <property type="entry name" value="PRK04173.1"/>
    <property type="match status" value="1"/>
</dbReference>
<dbReference type="Pfam" id="PF00587">
    <property type="entry name" value="tRNA-synt_2b"/>
    <property type="match status" value="1"/>
</dbReference>
<dbReference type="CDD" id="cd00858">
    <property type="entry name" value="GlyRS_anticodon"/>
    <property type="match status" value="1"/>
</dbReference>
<evidence type="ECO:0000256" key="4">
    <source>
        <dbReference type="ARBA" id="ARBA00022917"/>
    </source>
</evidence>
<feature type="domain" description="Aminoacyl-transfer RNA synthetases class-II family profile" evidence="6">
    <location>
        <begin position="128"/>
        <end position="387"/>
    </location>
</feature>
<gene>
    <name evidence="7" type="ORF">UY72_C0003G0011</name>
</gene>
<sequence>MSYHRFITSTPTMQATLEKIIHLSTQKGFVFPSSQIYGGFAATYDFGPLGTLLKKNLEAAWRYWNVTSRTDMVEIEGAIFMHPKTWEASGHIGGFADLLVEDLVTHKRYRADHLIEDAKIVENAGMLTPEQIDDLIKTHNLKSPDGNALSGAKRFNLLVKTHLGPVEDESSLVYLKGESCQNIYLDWKATQMVTRRKLPFGMAQIGKAFRNEITVKQFLFRTREFEQMDVQYFCKPDDADRYYDEWKQNRYDFYTNVIGISADNIRWRQHEEDERAFYAKDAWDVEYRFGDDIGFKEVEGVHHRGSYDLDQHSKFSGEDLSYLDPETNTRFNPFIIECSGGFNRLFLLTLFEHYREEEVTTAKGEKETRVVMGFPYELAPFKVAVLPLMKKDGLADKAFAIYNDLRKRGIVADYDEAGSVGKRYRRQDENGTPWCLTVDYDTLEQGTVTLRHRDSMQQVGEGGRIKLEDLNRYLSREGFGK</sequence>
<evidence type="ECO:0000259" key="6">
    <source>
        <dbReference type="PROSITE" id="PS50862"/>
    </source>
</evidence>
<dbReference type="InterPro" id="IPR004154">
    <property type="entry name" value="Anticodon-bd"/>
</dbReference>
<reference evidence="7 8" key="1">
    <citation type="journal article" date="2015" name="Nature">
        <title>rRNA introns, odd ribosomes, and small enigmatic genomes across a large radiation of phyla.</title>
        <authorList>
            <person name="Brown C.T."/>
            <person name="Hug L.A."/>
            <person name="Thomas B.C."/>
            <person name="Sharon I."/>
            <person name="Castelle C.J."/>
            <person name="Singh A."/>
            <person name="Wilkins M.J."/>
            <person name="Williams K.H."/>
            <person name="Banfield J.F."/>
        </authorList>
    </citation>
    <scope>NUCLEOTIDE SEQUENCE [LARGE SCALE GENOMIC DNA]</scope>
</reference>
<dbReference type="GO" id="GO:0006426">
    <property type="term" value="P:glycyl-tRNA aminoacylation"/>
    <property type="evidence" value="ECO:0007669"/>
    <property type="project" value="TreeGrafter"/>
</dbReference>
<dbReference type="SUPFAM" id="SSF55681">
    <property type="entry name" value="Class II aaRS and biotin synthetases"/>
    <property type="match status" value="1"/>
</dbReference>
<keyword evidence="5" id="KW-0030">Aminoacyl-tRNA synthetase</keyword>
<evidence type="ECO:0000313" key="7">
    <source>
        <dbReference type="EMBL" id="KKW30782.1"/>
    </source>
</evidence>
<evidence type="ECO:0000256" key="3">
    <source>
        <dbReference type="ARBA" id="ARBA00022840"/>
    </source>
</evidence>
<organism evidence="7 8">
    <name type="scientific">Candidatus Uhrbacteria bacterium GW2011_GWD2_52_7</name>
    <dbReference type="NCBI Taxonomy" id="1618989"/>
    <lineage>
        <taxon>Bacteria</taxon>
        <taxon>Candidatus Uhriibacteriota</taxon>
    </lineage>
</organism>
<accession>A0A0G1ZRB5</accession>
<dbReference type="GO" id="GO:0005524">
    <property type="term" value="F:ATP binding"/>
    <property type="evidence" value="ECO:0007669"/>
    <property type="project" value="UniProtKB-KW"/>
</dbReference>
<evidence type="ECO:0000256" key="2">
    <source>
        <dbReference type="ARBA" id="ARBA00022741"/>
    </source>
</evidence>
<dbReference type="Gene3D" id="3.30.930.10">
    <property type="entry name" value="Bira Bifunctional Protein, Domain 2"/>
    <property type="match status" value="1"/>
</dbReference>
<evidence type="ECO:0000256" key="5">
    <source>
        <dbReference type="ARBA" id="ARBA00023146"/>
    </source>
</evidence>
<dbReference type="InterPro" id="IPR006195">
    <property type="entry name" value="aa-tRNA-synth_II"/>
</dbReference>
<dbReference type="AlphaFoldDB" id="A0A0G1ZRB5"/>
<dbReference type="SUPFAM" id="SSF52954">
    <property type="entry name" value="Class II aaRS ABD-related"/>
    <property type="match status" value="1"/>
</dbReference>
<dbReference type="Pfam" id="PF03129">
    <property type="entry name" value="HGTP_anticodon"/>
    <property type="match status" value="1"/>
</dbReference>
<dbReference type="PANTHER" id="PTHR10745">
    <property type="entry name" value="GLYCYL-TRNA SYNTHETASE/DNA POLYMERASE SUBUNIT GAMMA-2"/>
    <property type="match status" value="1"/>
</dbReference>
<dbReference type="Gene3D" id="3.40.50.800">
    <property type="entry name" value="Anticodon-binding domain"/>
    <property type="match status" value="1"/>
</dbReference>
<dbReference type="PANTHER" id="PTHR10745:SF8">
    <property type="entry name" value="DNA POLYMERASE SUBUNIT GAMMA-2, MITOCHONDRIAL"/>
    <property type="match status" value="1"/>
</dbReference>
<keyword evidence="4" id="KW-0648">Protein biosynthesis</keyword>
<comment type="caution">
    <text evidence="7">The sequence shown here is derived from an EMBL/GenBank/DDBJ whole genome shotgun (WGS) entry which is preliminary data.</text>
</comment>